<dbReference type="SUPFAM" id="SSF55729">
    <property type="entry name" value="Acyl-CoA N-acyltransferases (Nat)"/>
    <property type="match status" value="1"/>
</dbReference>
<dbReference type="InterPro" id="IPR000182">
    <property type="entry name" value="GNAT_dom"/>
</dbReference>
<dbReference type="Pfam" id="PF13508">
    <property type="entry name" value="Acetyltransf_7"/>
    <property type="match status" value="1"/>
</dbReference>
<dbReference type="Gene3D" id="3.40.630.30">
    <property type="match status" value="1"/>
</dbReference>
<dbReference type="OrthoDB" id="9127144at2"/>
<organism evidence="2 3">
    <name type="scientific">Planococcus rifietoensis</name>
    <dbReference type="NCBI Taxonomy" id="200991"/>
    <lineage>
        <taxon>Bacteria</taxon>
        <taxon>Bacillati</taxon>
        <taxon>Bacillota</taxon>
        <taxon>Bacilli</taxon>
        <taxon>Bacillales</taxon>
        <taxon>Caryophanaceae</taxon>
        <taxon>Planococcus</taxon>
    </lineage>
</organism>
<dbReference type="EMBL" id="CP013659">
    <property type="protein sequence ID" value="ALS74068.1"/>
    <property type="molecule type" value="Genomic_DNA"/>
</dbReference>
<dbReference type="InterPro" id="IPR016181">
    <property type="entry name" value="Acyl_CoA_acyltransferase"/>
</dbReference>
<dbReference type="KEGG" id="prt:AUC31_01835"/>
<dbReference type="STRING" id="200991.AUC31_01835"/>
<dbReference type="AlphaFoldDB" id="A0A0U2Z4E3"/>
<proteinExistence type="predicted"/>
<accession>A0A0U2Z4E3</accession>
<protein>
    <recommendedName>
        <fullName evidence="1">N-acetyltransferase domain-containing protein</fullName>
    </recommendedName>
</protein>
<sequence length="192" mass="22710">MNLRVESLLDNRKDIKKVKELYEGSFPQNERMPMNLLLWKAKKNFVDFLVIYDKEEFVGFTYLITREDLTYVLYIAIDSTVRSKGYGSLALAQINEKFPNNRIILNIEVVDETADNYEQRITRRKFYTRNGYEGSSFQYRDRWGLYEIMIRGDKMNTEEFYALLKKFAGSLLFSIFKPHITASVKNPNSSFK</sequence>
<keyword evidence="3" id="KW-1185">Reference proteome</keyword>
<gene>
    <name evidence="2" type="ORF">AUC31_01835</name>
</gene>
<dbReference type="PROSITE" id="PS51186">
    <property type="entry name" value="GNAT"/>
    <property type="match status" value="1"/>
</dbReference>
<evidence type="ECO:0000313" key="2">
    <source>
        <dbReference type="EMBL" id="ALS74068.1"/>
    </source>
</evidence>
<dbReference type="Proteomes" id="UP000067683">
    <property type="component" value="Chromosome"/>
</dbReference>
<dbReference type="GO" id="GO:0016747">
    <property type="term" value="F:acyltransferase activity, transferring groups other than amino-acyl groups"/>
    <property type="evidence" value="ECO:0007669"/>
    <property type="project" value="InterPro"/>
</dbReference>
<dbReference type="CDD" id="cd04301">
    <property type="entry name" value="NAT_SF"/>
    <property type="match status" value="1"/>
</dbReference>
<name>A0A0U2Z4E3_9BACL</name>
<evidence type="ECO:0000313" key="3">
    <source>
        <dbReference type="Proteomes" id="UP000067683"/>
    </source>
</evidence>
<evidence type="ECO:0000259" key="1">
    <source>
        <dbReference type="PROSITE" id="PS51186"/>
    </source>
</evidence>
<dbReference type="RefSeq" id="WP_058380776.1">
    <property type="nucleotide sequence ID" value="NZ_CP013659.2"/>
</dbReference>
<feature type="domain" description="N-acetyltransferase" evidence="1">
    <location>
        <begin position="1"/>
        <end position="151"/>
    </location>
</feature>
<reference evidence="2" key="1">
    <citation type="submission" date="2016-01" db="EMBL/GenBank/DDBJ databases">
        <title>Complete genome of Planococcus rifietoensis type strain M8.</title>
        <authorList>
            <person name="See-Too W.S."/>
        </authorList>
    </citation>
    <scope>NUCLEOTIDE SEQUENCE [LARGE SCALE GENOMIC DNA]</scope>
    <source>
        <strain evidence="2">M8</strain>
    </source>
</reference>